<dbReference type="FunFam" id="3.90.215.10:FF:000001">
    <property type="entry name" value="Tenascin isoform 1"/>
    <property type="match status" value="1"/>
</dbReference>
<feature type="compositionally biased region" description="Low complexity" evidence="9">
    <location>
        <begin position="453"/>
        <end position="470"/>
    </location>
</feature>
<dbReference type="Ensembl" id="ENSXETT00000048523">
    <property type="protein sequence ID" value="ENSXETP00000048523"/>
    <property type="gene ID" value="ENSXETG00000026093"/>
</dbReference>
<accession>F6SP35</accession>
<dbReference type="Pfam" id="PF08702">
    <property type="entry name" value="Fib_alpha"/>
    <property type="match status" value="1"/>
</dbReference>
<dbReference type="PROSITE" id="PS00514">
    <property type="entry name" value="FIBRINOGEN_C_1"/>
    <property type="match status" value="1"/>
</dbReference>
<feature type="region of interest" description="Disordered" evidence="9">
    <location>
        <begin position="400"/>
        <end position="420"/>
    </location>
</feature>
<dbReference type="PANTHER" id="PTHR47221:SF3">
    <property type="entry name" value="FIBRINOGEN ALPHA CHAIN"/>
    <property type="match status" value="1"/>
</dbReference>
<dbReference type="PROSITE" id="PS51406">
    <property type="entry name" value="FIBRINOGEN_C_2"/>
    <property type="match status" value="1"/>
</dbReference>
<dbReference type="CTD" id="2243"/>
<dbReference type="SMART" id="SM00186">
    <property type="entry name" value="FBG"/>
    <property type="match status" value="1"/>
</dbReference>
<evidence type="ECO:0000313" key="14">
    <source>
        <dbReference type="RefSeq" id="XP_002933535.3"/>
    </source>
</evidence>
<evidence type="ECO:0000256" key="4">
    <source>
        <dbReference type="ARBA" id="ARBA00023054"/>
    </source>
</evidence>
<evidence type="ECO:0000256" key="2">
    <source>
        <dbReference type="ARBA" id="ARBA00022525"/>
    </source>
</evidence>
<evidence type="ECO:0000256" key="5">
    <source>
        <dbReference type="ARBA" id="ARBA00023084"/>
    </source>
</evidence>
<keyword evidence="5" id="KW-0094">Blood coagulation</keyword>
<dbReference type="HOGENOM" id="CLU_013807_1_0_1"/>
<gene>
    <name evidence="12 14 15" type="primary">fga</name>
</gene>
<keyword evidence="6" id="KW-1015">Disulfide bond</keyword>
<dbReference type="PANTHER" id="PTHR47221">
    <property type="entry name" value="FIBRINOGEN ALPHA CHAIN"/>
    <property type="match status" value="1"/>
</dbReference>
<dbReference type="GO" id="GO:0005577">
    <property type="term" value="C:fibrinogen complex"/>
    <property type="evidence" value="ECO:0000318"/>
    <property type="project" value="GO_Central"/>
</dbReference>
<dbReference type="InterPro" id="IPR020837">
    <property type="entry name" value="Fibrinogen_CS"/>
</dbReference>
<evidence type="ECO:0000256" key="1">
    <source>
        <dbReference type="ARBA" id="ARBA00004613"/>
    </source>
</evidence>
<dbReference type="OrthoDB" id="9945370at2759"/>
<dbReference type="CDD" id="cd00087">
    <property type="entry name" value="FReD"/>
    <property type="match status" value="1"/>
</dbReference>
<evidence type="ECO:0000313" key="13">
    <source>
        <dbReference type="Proteomes" id="UP000008143"/>
    </source>
</evidence>
<dbReference type="Proteomes" id="UP000008143">
    <property type="component" value="Chromosome 1"/>
</dbReference>
<evidence type="ECO:0000256" key="10">
    <source>
        <dbReference type="SAM" id="SignalP"/>
    </source>
</evidence>
<reference evidence="12" key="2">
    <citation type="submission" date="2011-06" db="UniProtKB">
        <authorList>
            <consortium name="Ensembl"/>
        </authorList>
    </citation>
    <scope>IDENTIFICATION</scope>
</reference>
<feature type="coiled-coil region" evidence="8">
    <location>
        <begin position="139"/>
        <end position="173"/>
    </location>
</feature>
<dbReference type="InterPro" id="IPR037579">
    <property type="entry name" value="FIB_ANG-like"/>
</dbReference>
<feature type="domain" description="Fibrinogen C-terminal" evidence="11">
    <location>
        <begin position="518"/>
        <end position="758"/>
    </location>
</feature>
<dbReference type="KEGG" id="xtr:100038060"/>
<feature type="signal peptide" evidence="10">
    <location>
        <begin position="1"/>
        <end position="20"/>
    </location>
</feature>
<dbReference type="SUPFAM" id="SSF56496">
    <property type="entry name" value="Fibrinogen C-terminal domain-like"/>
    <property type="match status" value="1"/>
</dbReference>
<evidence type="ECO:0000259" key="11">
    <source>
        <dbReference type="PROSITE" id="PS51406"/>
    </source>
</evidence>
<dbReference type="SMART" id="SM01212">
    <property type="entry name" value="Fib_alpha"/>
    <property type="match status" value="1"/>
</dbReference>
<reference evidence="14" key="3">
    <citation type="submission" date="2025-04" db="UniProtKB">
        <authorList>
            <consortium name="RefSeq"/>
        </authorList>
    </citation>
    <scope>IDENTIFICATION</scope>
    <source>
        <strain evidence="14">Nigerian</strain>
        <tissue evidence="14">Liver and blood</tissue>
    </source>
</reference>
<dbReference type="GO" id="GO:0030674">
    <property type="term" value="F:protein-macromolecule adaptor activity"/>
    <property type="evidence" value="ECO:0000318"/>
    <property type="project" value="GO_Central"/>
</dbReference>
<dbReference type="Gene3D" id="3.90.215.10">
    <property type="entry name" value="Gamma Fibrinogen, chain A, domain 1"/>
    <property type="match status" value="1"/>
</dbReference>
<dbReference type="AGR" id="Xenbase:XB-GENE-478771"/>
<evidence type="ECO:0000256" key="9">
    <source>
        <dbReference type="SAM" id="MobiDB-lite"/>
    </source>
</evidence>
<feature type="region of interest" description="Disordered" evidence="9">
    <location>
        <begin position="334"/>
        <end position="356"/>
    </location>
</feature>
<comment type="subcellular location">
    <subcellularLocation>
        <location evidence="1">Secreted</location>
    </subcellularLocation>
</comment>
<evidence type="ECO:0000313" key="12">
    <source>
        <dbReference type="Ensembl" id="ENSXETP00000048523"/>
    </source>
</evidence>
<feature type="region of interest" description="Disordered" evidence="9">
    <location>
        <begin position="436"/>
        <end position="485"/>
    </location>
</feature>
<evidence type="ECO:0000256" key="7">
    <source>
        <dbReference type="ARBA" id="ARBA00025974"/>
    </source>
</evidence>
<proteinExistence type="predicted"/>
<dbReference type="AlphaFoldDB" id="F6SP35"/>
<dbReference type="InterPro" id="IPR002181">
    <property type="entry name" value="Fibrinogen_a/b/g_C_dom"/>
</dbReference>
<dbReference type="InterPro" id="IPR036056">
    <property type="entry name" value="Fibrinogen-like_C"/>
</dbReference>
<reference evidence="12" key="1">
    <citation type="journal article" date="2010" name="Science">
        <title>The genome of the Western clawed frog Xenopus tropicalis.</title>
        <authorList>
            <person name="Hellsten U."/>
            <person name="Harland R.M."/>
            <person name="Gilchrist M.J."/>
            <person name="Hendrix D."/>
            <person name="Jurka J."/>
            <person name="Kapitonov V."/>
            <person name="Ovcharenko I."/>
            <person name="Putnam N.H."/>
            <person name="Shu S."/>
            <person name="Taher L."/>
            <person name="Blitz I.L."/>
            <person name="Blumberg B."/>
            <person name="Dichmann D.S."/>
            <person name="Dubchak I."/>
            <person name="Amaya E."/>
            <person name="Detter J.C."/>
            <person name="Fletcher R."/>
            <person name="Gerhard D.S."/>
            <person name="Goodstein D."/>
            <person name="Graves T."/>
            <person name="Grigoriev I.V."/>
            <person name="Grimwood J."/>
            <person name="Kawashima T."/>
            <person name="Lindquist E."/>
            <person name="Lucas S.M."/>
            <person name="Mead P.E."/>
            <person name="Mitros T."/>
            <person name="Ogino H."/>
            <person name="Ohta Y."/>
            <person name="Poliakov A.V."/>
            <person name="Pollet N."/>
            <person name="Robert J."/>
            <person name="Salamov A."/>
            <person name="Sater A.K."/>
            <person name="Schmutz J."/>
            <person name="Terry A."/>
            <person name="Vize P.D."/>
            <person name="Warren W.C."/>
            <person name="Wells D."/>
            <person name="Wills A."/>
            <person name="Wilson R.K."/>
            <person name="Zimmerman L.B."/>
            <person name="Zorn A.M."/>
            <person name="Grainger R."/>
            <person name="Grammer T."/>
            <person name="Khokha M.K."/>
            <person name="Richardson P.M."/>
            <person name="Rokhsar D.S."/>
        </authorList>
    </citation>
    <scope>NUCLEOTIDE SEQUENCE [LARGE SCALE GENOMIC DNA]</scope>
    <source>
        <strain evidence="12">Nigerian</strain>
    </source>
</reference>
<dbReference type="Bgee" id="ENSXETG00000026093">
    <property type="expression patterns" value="Expressed in liver and 12 other cell types or tissues"/>
</dbReference>
<evidence type="ECO:0000256" key="8">
    <source>
        <dbReference type="SAM" id="Coils"/>
    </source>
</evidence>
<dbReference type="NCBIfam" id="NF040941">
    <property type="entry name" value="GGGWT_bact"/>
    <property type="match status" value="1"/>
</dbReference>
<organism evidence="12">
    <name type="scientific">Xenopus tropicalis</name>
    <name type="common">Western clawed frog</name>
    <name type="synonym">Silurana tropicalis</name>
    <dbReference type="NCBI Taxonomy" id="8364"/>
    <lineage>
        <taxon>Eukaryota</taxon>
        <taxon>Metazoa</taxon>
        <taxon>Chordata</taxon>
        <taxon>Craniata</taxon>
        <taxon>Vertebrata</taxon>
        <taxon>Euteleostomi</taxon>
        <taxon>Amphibia</taxon>
        <taxon>Batrachia</taxon>
        <taxon>Anura</taxon>
        <taxon>Pipoidea</taxon>
        <taxon>Pipidae</taxon>
        <taxon>Xenopodinae</taxon>
        <taxon>Xenopus</taxon>
        <taxon>Silurana</taxon>
    </lineage>
</organism>
<dbReference type="GeneTree" id="ENSGT00940000157467"/>
<dbReference type="RefSeq" id="XP_002933535.3">
    <property type="nucleotide sequence ID" value="XM_002933489.5"/>
</dbReference>
<evidence type="ECO:0000256" key="3">
    <source>
        <dbReference type="ARBA" id="ARBA00022696"/>
    </source>
</evidence>
<dbReference type="GO" id="GO:0034116">
    <property type="term" value="P:positive regulation of heterotypic cell-cell adhesion"/>
    <property type="evidence" value="ECO:0000318"/>
    <property type="project" value="GO_Central"/>
</dbReference>
<dbReference type="Xenbase" id="XB-GENE-478771">
    <property type="gene designation" value="fga"/>
</dbReference>
<dbReference type="GO" id="GO:0051258">
    <property type="term" value="P:protein polymerization"/>
    <property type="evidence" value="ECO:0007669"/>
    <property type="project" value="InterPro"/>
</dbReference>
<dbReference type="GO" id="GO:0030194">
    <property type="term" value="P:positive regulation of blood coagulation"/>
    <property type="evidence" value="ECO:0007669"/>
    <property type="project" value="Ensembl"/>
</dbReference>
<dbReference type="SUPFAM" id="SSF58010">
    <property type="entry name" value="Fibrinogen coiled-coil and central regions"/>
    <property type="match status" value="1"/>
</dbReference>
<dbReference type="Reactome" id="R-XTR-381426">
    <property type="pathway name" value="Regulation of Insulin-like Growth Factor (IGF) transport and uptake by Insulin-like Growth Factor Binding Proteins (IGFBPs)"/>
</dbReference>
<dbReference type="Reactome" id="R-XTR-8957275">
    <property type="pathway name" value="Post-translational protein phosphorylation"/>
</dbReference>
<protein>
    <submittedName>
        <fullName evidence="12 14">Fibrinogen alpha chain</fullName>
    </submittedName>
</protein>
<feature type="chain" id="PRO_5044731101" evidence="10">
    <location>
        <begin position="21"/>
        <end position="761"/>
    </location>
</feature>
<dbReference type="InterPro" id="IPR012290">
    <property type="entry name" value="Fibrinogen_a/b/g_coil_dom"/>
</dbReference>
<dbReference type="Gene3D" id="4.10.530.10">
    <property type="entry name" value="Gamma-fibrinogen Carboxyl Terminal Fragment, domain 2"/>
    <property type="match status" value="1"/>
</dbReference>
<dbReference type="GO" id="GO:0005102">
    <property type="term" value="F:signaling receptor binding"/>
    <property type="evidence" value="ECO:0007669"/>
    <property type="project" value="InterPro"/>
</dbReference>
<sequence length="761" mass="84536">MIQRVALITLLLCFAGSVWSEEEGGIEAQGGSIRGPRIMEAKAESDCKQDKNWPICSDEDWGPKCPSGCRLQGLVDKTDKDFAKRVETIKQKLKDGESSHKSIDLKTKQTYQFLKDNLVQAQQSDGKYNQVSEDLRKKIEYLKLKVSNQVERIKALQKNIRDQVVEMKRLEVDIDIKIRACKGSCAKNTDYKVDHDSYNNIQKLLLQAETTDLNSQMNAIRVLKMRPIKDSPVDSRYRTLALGKDQEAEFPIFKDINQYAFVLEGTKDEVKGSSMGTSSVVFPSGSGKDVVFQGSKIYGDDKSTQSGTVTGGDQSTKVITERTVSCTKTVKRRVVSTPEGPKEEITETYSGGPECEKLGKLSTDDTFQGGSDGTRVIHISGGSSLGDISKIPSFEEFLSSSGKKTQTSQTSSSSSSSSKVTHDVFTDLGEDEFDDFSHTGLDSPSFTPLQKEGSSTITKTVVSSSSSSRGSSKDGTQFDIKSMKSGPVFTDFGPIQHDNSEEDRPDFQARTVRKEMKLVGDYTGKDCDDIRQKHSSGAKSGIFKIRPEGSTKVLSVYCDQDTQLGGWILIQQRQDGSVNFNRTWQDYKNGFGSVDAGGKGEVWLGNENIHLLTQKDTILRIELEDWSGEKVYAEYNIQLGSEAEGFTLKVSQYEGTAGDALIEGSKEDGEYTSHINMKFSTYDRDSDKWEENCAEMYGGGWWYNNCQASNLNGIYYIGGQYDPRNNFPYEIENGVVWVPFKAADYSLKTVRMKMRPVETSG</sequence>
<keyword evidence="4 8" id="KW-0175">Coiled coil</keyword>
<keyword evidence="13" id="KW-1185">Reference proteome</keyword>
<dbReference type="GO" id="GO:0072377">
    <property type="term" value="P:blood coagulation, common pathway"/>
    <property type="evidence" value="ECO:0000318"/>
    <property type="project" value="GO_Central"/>
</dbReference>
<dbReference type="OMA" id="PRIVEHM"/>
<dbReference type="Pfam" id="PF00147">
    <property type="entry name" value="Fibrinogen_C"/>
    <property type="match status" value="1"/>
</dbReference>
<dbReference type="GO" id="GO:0042730">
    <property type="term" value="P:fibrinolysis"/>
    <property type="evidence" value="ECO:0000318"/>
    <property type="project" value="GO_Central"/>
</dbReference>
<dbReference type="Gene3D" id="1.20.5.50">
    <property type="match status" value="1"/>
</dbReference>
<evidence type="ECO:0000256" key="6">
    <source>
        <dbReference type="ARBA" id="ARBA00023157"/>
    </source>
</evidence>
<name>F6SP35_XENTR</name>
<keyword evidence="10" id="KW-0732">Signal</keyword>
<dbReference type="InterPro" id="IPR014716">
    <property type="entry name" value="Fibrinogen_a/b/g_C_1"/>
</dbReference>
<comment type="subunit">
    <text evidence="7">Heterohexamer; disulfide linked. Contains 2 sets of 3 non-identical chains (alpha, beta and gamma). The 2 heterotrimers are in head to head conformation with the N-termini in a small central domain.</text>
</comment>
<dbReference type="GO" id="GO:0070527">
    <property type="term" value="P:platelet aggregation"/>
    <property type="evidence" value="ECO:0000318"/>
    <property type="project" value="GO_Central"/>
</dbReference>
<dbReference type="eggNOG" id="KOG2579">
    <property type="taxonomic scope" value="Eukaryota"/>
</dbReference>
<feature type="compositionally biased region" description="Low complexity" evidence="9">
    <location>
        <begin position="400"/>
        <end position="419"/>
    </location>
</feature>
<evidence type="ECO:0000313" key="15">
    <source>
        <dbReference type="Xenbase" id="XB-GENE-478771"/>
    </source>
</evidence>
<keyword evidence="2" id="KW-0964">Secreted</keyword>
<dbReference type="GeneID" id="100038060"/>
<keyword evidence="3" id="KW-0356">Hemostasis</keyword>